<evidence type="ECO:0000313" key="1">
    <source>
        <dbReference type="EMBL" id="EPF15920.1"/>
    </source>
</evidence>
<dbReference type="STRING" id="566551.HMPREF0201_03095"/>
<comment type="caution">
    <text evidence="1">The sequence shown here is derived from an EMBL/GenBank/DDBJ whole genome shotgun (WGS) entry which is preliminary data.</text>
</comment>
<accession>S3ISB4</accession>
<name>S3ISB4_9ENTR</name>
<dbReference type="AlphaFoldDB" id="S3ISB4"/>
<proteinExistence type="predicted"/>
<dbReference type="EMBL" id="ATDT01000026">
    <property type="protein sequence ID" value="EPF15920.1"/>
    <property type="molecule type" value="Genomic_DNA"/>
</dbReference>
<sequence length="44" mass="5111">MTIKTLPVQRFFMPEIQSIIFLNVGKTQNSCQMKQIKQFCGYGL</sequence>
<dbReference type="Proteomes" id="UP000014585">
    <property type="component" value="Unassembled WGS sequence"/>
</dbReference>
<organism evidence="1 2">
    <name type="scientific">Cedecea davisae DSM 4568</name>
    <dbReference type="NCBI Taxonomy" id="566551"/>
    <lineage>
        <taxon>Bacteria</taxon>
        <taxon>Pseudomonadati</taxon>
        <taxon>Pseudomonadota</taxon>
        <taxon>Gammaproteobacteria</taxon>
        <taxon>Enterobacterales</taxon>
        <taxon>Enterobacteriaceae</taxon>
        <taxon>Cedecea</taxon>
    </lineage>
</organism>
<gene>
    <name evidence="1" type="ORF">HMPREF0201_03095</name>
</gene>
<protein>
    <submittedName>
        <fullName evidence="1">Uncharacterized protein</fullName>
    </submittedName>
</protein>
<reference evidence="1 2" key="1">
    <citation type="submission" date="2013-04" db="EMBL/GenBank/DDBJ databases">
        <authorList>
            <person name="Weinstock G."/>
            <person name="Sodergren E."/>
            <person name="Lobos E.A."/>
            <person name="Fulton L."/>
            <person name="Fulton R."/>
            <person name="Courtney L."/>
            <person name="Fronick C."/>
            <person name="O'Laughlin M."/>
            <person name="Godfrey J."/>
            <person name="Wilson R.M."/>
            <person name="Miner T."/>
            <person name="Farmer C."/>
            <person name="Delehaunty K."/>
            <person name="Cordes M."/>
            <person name="Minx P."/>
            <person name="Tomlinson C."/>
            <person name="Chen J."/>
            <person name="Wollam A."/>
            <person name="Pepin K.H."/>
            <person name="Palsikar V.B."/>
            <person name="Zhang X."/>
            <person name="Suruliraj S."/>
            <person name="Perna N.T."/>
            <person name="Plunkett G."/>
            <person name="Warren W."/>
            <person name="Mitreva M."/>
            <person name="Mardis E.R."/>
            <person name="Wilson R.K."/>
        </authorList>
    </citation>
    <scope>NUCLEOTIDE SEQUENCE [LARGE SCALE GENOMIC DNA]</scope>
    <source>
        <strain evidence="1 2">DSM 4568</strain>
    </source>
</reference>
<evidence type="ECO:0000313" key="2">
    <source>
        <dbReference type="Proteomes" id="UP000014585"/>
    </source>
</evidence>
<dbReference type="HOGENOM" id="CLU_3214029_0_0_6"/>
<dbReference type="PATRIC" id="fig|566551.4.peg.2823"/>